<proteinExistence type="inferred from homology"/>
<evidence type="ECO:0000256" key="8">
    <source>
        <dbReference type="ARBA" id="ARBA00023180"/>
    </source>
</evidence>
<evidence type="ECO:0000256" key="1">
    <source>
        <dbReference type="ARBA" id="ARBA00004323"/>
    </source>
</evidence>
<keyword evidence="3 9" id="KW-0808">Transferase</keyword>
<dbReference type="InterPro" id="IPR005331">
    <property type="entry name" value="Sulfotransferase"/>
</dbReference>
<sequence>MVVSEDLSLFKVSNFKQWFRKMKRRIKCQIFSLNISNVQKCIGCSFVLVMVVIYFLNYELFRTRFGREDINDWRLDHLAKACKRRNNGGHNNLQPAFYLHSKNHSLLYCLVFKAATSSWFYNFNSWAGFTDYEIMHIDNLFLARKFYPKENRVTLMNSMEHSFSFLVVRHPFERLISAFEDRLVSMKNAYYSRMSRAIYNRYHPNEGGKISFRDFVQFIIDDVEYNNTTLALDIHWCPINNLCTPCLARYDMIVKMETYTQDVQTLIKAARLEGVVRMTHVNHVRSESVDSLAMKYFSQLTQGQLDKLYSIYEIDFELFGYSADKYFNIPKSPV</sequence>
<dbReference type="PANTHER" id="PTHR12137:SF63">
    <property type="entry name" value="CARBOHYDRATE SULFOTRANSFERASE"/>
    <property type="match status" value="1"/>
</dbReference>
<evidence type="ECO:0000313" key="11">
    <source>
        <dbReference type="Proteomes" id="UP000075884"/>
    </source>
</evidence>
<keyword evidence="8 9" id="KW-0325">Glycoprotein</keyword>
<evidence type="ECO:0000256" key="7">
    <source>
        <dbReference type="ARBA" id="ARBA00023136"/>
    </source>
</evidence>
<dbReference type="GO" id="GO:0008146">
    <property type="term" value="F:sulfotransferase activity"/>
    <property type="evidence" value="ECO:0007669"/>
    <property type="project" value="InterPro"/>
</dbReference>
<accession>A0A182NDK0</accession>
<evidence type="ECO:0000256" key="4">
    <source>
        <dbReference type="ARBA" id="ARBA00022692"/>
    </source>
</evidence>
<dbReference type="EnsemblMetazoa" id="ADIR005714-RA">
    <property type="protein sequence ID" value="ADIR005714-PA"/>
    <property type="gene ID" value="ADIR005714"/>
</dbReference>
<comment type="similarity">
    <text evidence="2 9">Belongs to the sulfotransferase 2 family.</text>
</comment>
<dbReference type="VEuPathDB" id="VectorBase:ADIR005714"/>
<dbReference type="GO" id="GO:0016051">
    <property type="term" value="P:carbohydrate biosynthetic process"/>
    <property type="evidence" value="ECO:0007669"/>
    <property type="project" value="InterPro"/>
</dbReference>
<evidence type="ECO:0000256" key="9">
    <source>
        <dbReference type="RuleBase" id="RU364020"/>
    </source>
</evidence>
<keyword evidence="7 9" id="KW-0472">Membrane</keyword>
<dbReference type="Pfam" id="PF03567">
    <property type="entry name" value="Sulfotransfer_2"/>
    <property type="match status" value="1"/>
</dbReference>
<comment type="subcellular location">
    <subcellularLocation>
        <location evidence="1 9">Golgi apparatus membrane</location>
        <topology evidence="1 9">Single-pass type II membrane protein</topology>
    </subcellularLocation>
</comment>
<dbReference type="Proteomes" id="UP000075884">
    <property type="component" value="Unassembled WGS sequence"/>
</dbReference>
<dbReference type="GO" id="GO:0000139">
    <property type="term" value="C:Golgi membrane"/>
    <property type="evidence" value="ECO:0007669"/>
    <property type="project" value="UniProtKB-SubCell"/>
</dbReference>
<evidence type="ECO:0000256" key="5">
    <source>
        <dbReference type="ARBA" id="ARBA00022989"/>
    </source>
</evidence>
<keyword evidence="5 9" id="KW-1133">Transmembrane helix</keyword>
<protein>
    <recommendedName>
        <fullName evidence="9">Carbohydrate sulfotransferase</fullName>
        <ecNumber evidence="9">2.8.2.-</ecNumber>
    </recommendedName>
</protein>
<keyword evidence="9" id="KW-0735">Signal-anchor</keyword>
<keyword evidence="6 9" id="KW-0333">Golgi apparatus</keyword>
<reference evidence="11" key="1">
    <citation type="submission" date="2013-03" db="EMBL/GenBank/DDBJ databases">
        <title>The Genome Sequence of Anopheles dirus WRAIR2.</title>
        <authorList>
            <consortium name="The Broad Institute Genomics Platform"/>
            <person name="Neafsey D.E."/>
            <person name="Walton C."/>
            <person name="Walker B."/>
            <person name="Young S.K."/>
            <person name="Zeng Q."/>
            <person name="Gargeya S."/>
            <person name="Fitzgerald M."/>
            <person name="Haas B."/>
            <person name="Abouelleil A."/>
            <person name="Allen A.W."/>
            <person name="Alvarado L."/>
            <person name="Arachchi H.M."/>
            <person name="Berlin A.M."/>
            <person name="Chapman S.B."/>
            <person name="Gainer-Dewar J."/>
            <person name="Goldberg J."/>
            <person name="Griggs A."/>
            <person name="Gujja S."/>
            <person name="Hansen M."/>
            <person name="Howarth C."/>
            <person name="Imamovic A."/>
            <person name="Ireland A."/>
            <person name="Larimer J."/>
            <person name="McCowan C."/>
            <person name="Murphy C."/>
            <person name="Pearson M."/>
            <person name="Poon T.W."/>
            <person name="Priest M."/>
            <person name="Roberts A."/>
            <person name="Saif S."/>
            <person name="Shea T."/>
            <person name="Sisk P."/>
            <person name="Sykes S."/>
            <person name="Wortman J."/>
            <person name="Nusbaum C."/>
            <person name="Birren B."/>
        </authorList>
    </citation>
    <scope>NUCLEOTIDE SEQUENCE [LARGE SCALE GENOMIC DNA]</scope>
    <source>
        <strain evidence="11">WRAIR2</strain>
    </source>
</reference>
<keyword evidence="9" id="KW-0119">Carbohydrate metabolism</keyword>
<evidence type="ECO:0000256" key="2">
    <source>
        <dbReference type="ARBA" id="ARBA00006339"/>
    </source>
</evidence>
<keyword evidence="11" id="KW-1185">Reference proteome</keyword>
<name>A0A182NDK0_9DIPT</name>
<organism evidence="10 11">
    <name type="scientific">Anopheles dirus</name>
    <dbReference type="NCBI Taxonomy" id="7168"/>
    <lineage>
        <taxon>Eukaryota</taxon>
        <taxon>Metazoa</taxon>
        <taxon>Ecdysozoa</taxon>
        <taxon>Arthropoda</taxon>
        <taxon>Hexapoda</taxon>
        <taxon>Insecta</taxon>
        <taxon>Pterygota</taxon>
        <taxon>Neoptera</taxon>
        <taxon>Endopterygota</taxon>
        <taxon>Diptera</taxon>
        <taxon>Nematocera</taxon>
        <taxon>Culicoidea</taxon>
        <taxon>Culicidae</taxon>
        <taxon>Anophelinae</taxon>
        <taxon>Anopheles</taxon>
    </lineage>
</organism>
<evidence type="ECO:0000256" key="3">
    <source>
        <dbReference type="ARBA" id="ARBA00022679"/>
    </source>
</evidence>
<dbReference type="InterPro" id="IPR018011">
    <property type="entry name" value="Carb_sulfotrans_8-10"/>
</dbReference>
<dbReference type="EC" id="2.8.2.-" evidence="9"/>
<feature type="transmembrane region" description="Helical" evidence="9">
    <location>
        <begin position="30"/>
        <end position="56"/>
    </location>
</feature>
<dbReference type="STRING" id="7168.A0A182NDK0"/>
<dbReference type="AlphaFoldDB" id="A0A182NDK0"/>
<keyword evidence="4 9" id="KW-0812">Transmembrane</keyword>
<dbReference type="PANTHER" id="PTHR12137">
    <property type="entry name" value="CARBOHYDRATE SULFOTRANSFERASE"/>
    <property type="match status" value="1"/>
</dbReference>
<reference evidence="10" key="2">
    <citation type="submission" date="2020-05" db="UniProtKB">
        <authorList>
            <consortium name="EnsemblMetazoa"/>
        </authorList>
    </citation>
    <scope>IDENTIFICATION</scope>
    <source>
        <strain evidence="10">WRAIR2</strain>
    </source>
</reference>
<evidence type="ECO:0000256" key="6">
    <source>
        <dbReference type="ARBA" id="ARBA00023034"/>
    </source>
</evidence>
<evidence type="ECO:0000313" key="10">
    <source>
        <dbReference type="EnsemblMetazoa" id="ADIR005714-PA"/>
    </source>
</evidence>